<evidence type="ECO:0000313" key="2">
    <source>
        <dbReference type="Proteomes" id="UP000414136"/>
    </source>
</evidence>
<reference evidence="1 2" key="1">
    <citation type="submission" date="2019-08" db="EMBL/GenBank/DDBJ databases">
        <authorList>
            <person name="Peeters C."/>
        </authorList>
    </citation>
    <scope>NUCLEOTIDE SEQUENCE [LARGE SCALE GENOMIC DNA]</scope>
    <source>
        <strain evidence="1 2">LMG 31118</strain>
    </source>
</reference>
<dbReference type="EMBL" id="CABPSQ010000013">
    <property type="protein sequence ID" value="VVE74073.1"/>
    <property type="molecule type" value="Genomic_DNA"/>
</dbReference>
<sequence length="199" mass="22429">MASQTDICNRALTKVGAARITNINENSKPARVMSALWDTVRKAELRRRFWKFAIVRTTLPALSEKPAWGYNTAFQLPADFLRLVQVNDTFAVPAMTDYRDQDDSAYQIEGSQILTIFNAPLKIRYVQDVADPGKFDALFVEALASKLAYEACEEITQSLSKRQQAAEDYKQAMRDATLAGAIERAPQGFPDDSWMLIRL</sequence>
<dbReference type="OrthoDB" id="7278537at2"/>
<keyword evidence="2" id="KW-1185">Reference proteome</keyword>
<proteinExistence type="predicted"/>
<gene>
    <name evidence="1" type="ORF">PCA31118_04674</name>
</gene>
<organism evidence="1 2">
    <name type="scientific">Pandoraea captiosa</name>
    <dbReference type="NCBI Taxonomy" id="2508302"/>
    <lineage>
        <taxon>Bacteria</taxon>
        <taxon>Pseudomonadati</taxon>
        <taxon>Pseudomonadota</taxon>
        <taxon>Betaproteobacteria</taxon>
        <taxon>Burkholderiales</taxon>
        <taxon>Burkholderiaceae</taxon>
        <taxon>Pandoraea</taxon>
    </lineage>
</organism>
<dbReference type="Proteomes" id="UP000414136">
    <property type="component" value="Unassembled WGS sequence"/>
</dbReference>
<dbReference type="RefSeq" id="WP_150627342.1">
    <property type="nucleotide sequence ID" value="NZ_CABPSQ010000013.1"/>
</dbReference>
<protein>
    <submittedName>
        <fullName evidence="1">Uncharacterized protein</fullName>
    </submittedName>
</protein>
<accession>A0A5E5ANG3</accession>
<name>A0A5E5ANG3_9BURK</name>
<dbReference type="AlphaFoldDB" id="A0A5E5ANG3"/>
<evidence type="ECO:0000313" key="1">
    <source>
        <dbReference type="EMBL" id="VVE74073.1"/>
    </source>
</evidence>